<evidence type="ECO:0000256" key="1">
    <source>
        <dbReference type="ARBA" id="ARBA00001971"/>
    </source>
</evidence>
<dbReference type="Proteomes" id="UP000008021">
    <property type="component" value="Chromosome 3"/>
</dbReference>
<sequence length="220" mass="24605">MGLTSDIVSRMVMGRRWTGDNKDTEEMQSMVTETVDLTGTFNLQDYIDGLGKRIDAVHRKFDAMMERILTAREAKRKLLRQAAADARRTRRTSLTCSSTCTKMKPPKCVSPETTSRRHLRGRDGHDGDHAGVGAVGANQQHVHSPQAIGGAQRGGRRRADRDESDIPNLPYLQAVAKETLRLHSWPAAPRCSLAGHRPRARFLPTSPTLAARGDWRREER</sequence>
<dbReference type="GO" id="GO:0016705">
    <property type="term" value="F:oxidoreductase activity, acting on paired donors, with incorporation or reduction of molecular oxygen"/>
    <property type="evidence" value="ECO:0007669"/>
    <property type="project" value="InterPro"/>
</dbReference>
<dbReference type="EnsemblPlants" id="OMERI03G12740.1">
    <property type="protein sequence ID" value="OMERI03G12740.1"/>
    <property type="gene ID" value="OMERI03G12740"/>
</dbReference>
<keyword evidence="8" id="KW-0560">Oxidoreductase</keyword>
<keyword evidence="10" id="KW-0503">Monooxygenase</keyword>
<evidence type="ECO:0000256" key="7">
    <source>
        <dbReference type="ARBA" id="ARBA00022989"/>
    </source>
</evidence>
<evidence type="ECO:0000256" key="8">
    <source>
        <dbReference type="ARBA" id="ARBA00023002"/>
    </source>
</evidence>
<dbReference type="GO" id="GO:0004497">
    <property type="term" value="F:monooxygenase activity"/>
    <property type="evidence" value="ECO:0007669"/>
    <property type="project" value="UniProtKB-KW"/>
</dbReference>
<dbReference type="AlphaFoldDB" id="A0A0E0CZ95"/>
<evidence type="ECO:0000256" key="2">
    <source>
        <dbReference type="ARBA" id="ARBA00004167"/>
    </source>
</evidence>
<dbReference type="PANTHER" id="PTHR47944:SF17">
    <property type="entry name" value="3,9-DIHYDROXYPTEROCARPAN 6A-MONOOXYGENASE"/>
    <property type="match status" value="1"/>
</dbReference>
<dbReference type="SUPFAM" id="SSF48264">
    <property type="entry name" value="Cytochrome P450"/>
    <property type="match status" value="2"/>
</dbReference>
<evidence type="ECO:0000256" key="4">
    <source>
        <dbReference type="ARBA" id="ARBA00022617"/>
    </source>
</evidence>
<evidence type="ECO:0000313" key="13">
    <source>
        <dbReference type="EnsemblPlants" id="OMERI03G12740.1"/>
    </source>
</evidence>
<evidence type="ECO:0000256" key="12">
    <source>
        <dbReference type="SAM" id="MobiDB-lite"/>
    </source>
</evidence>
<proteinExistence type="inferred from homology"/>
<organism evidence="13">
    <name type="scientific">Oryza meridionalis</name>
    <dbReference type="NCBI Taxonomy" id="40149"/>
    <lineage>
        <taxon>Eukaryota</taxon>
        <taxon>Viridiplantae</taxon>
        <taxon>Streptophyta</taxon>
        <taxon>Embryophyta</taxon>
        <taxon>Tracheophyta</taxon>
        <taxon>Spermatophyta</taxon>
        <taxon>Magnoliopsida</taxon>
        <taxon>Liliopsida</taxon>
        <taxon>Poales</taxon>
        <taxon>Poaceae</taxon>
        <taxon>BOP clade</taxon>
        <taxon>Oryzoideae</taxon>
        <taxon>Oryzeae</taxon>
        <taxon>Oryzinae</taxon>
        <taxon>Oryza</taxon>
    </lineage>
</organism>
<keyword evidence="5" id="KW-0812">Transmembrane</keyword>
<accession>A0A0E0CZ95</accession>
<keyword evidence="7" id="KW-1133">Transmembrane helix</keyword>
<dbReference type="GO" id="GO:0016020">
    <property type="term" value="C:membrane"/>
    <property type="evidence" value="ECO:0007669"/>
    <property type="project" value="UniProtKB-SubCell"/>
</dbReference>
<reference evidence="13" key="2">
    <citation type="submission" date="2018-05" db="EMBL/GenBank/DDBJ databases">
        <title>OmerRS3 (Oryza meridionalis Reference Sequence Version 3).</title>
        <authorList>
            <person name="Zhang J."/>
            <person name="Kudrna D."/>
            <person name="Lee S."/>
            <person name="Talag J."/>
            <person name="Welchert J."/>
            <person name="Wing R.A."/>
        </authorList>
    </citation>
    <scope>NUCLEOTIDE SEQUENCE [LARGE SCALE GENOMIC DNA]</scope>
    <source>
        <strain evidence="13">cv. OR44</strain>
    </source>
</reference>
<evidence type="ECO:0000256" key="6">
    <source>
        <dbReference type="ARBA" id="ARBA00022723"/>
    </source>
</evidence>
<comment type="subcellular location">
    <subcellularLocation>
        <location evidence="2">Membrane</location>
        <topology evidence="2">Single-pass membrane protein</topology>
    </subcellularLocation>
</comment>
<comment type="similarity">
    <text evidence="3">Belongs to the cytochrome P450 family.</text>
</comment>
<dbReference type="InterPro" id="IPR036396">
    <property type="entry name" value="Cyt_P450_sf"/>
</dbReference>
<dbReference type="GO" id="GO:0005506">
    <property type="term" value="F:iron ion binding"/>
    <property type="evidence" value="ECO:0007669"/>
    <property type="project" value="InterPro"/>
</dbReference>
<keyword evidence="11" id="KW-0472">Membrane</keyword>
<reference evidence="13" key="1">
    <citation type="submission" date="2015-04" db="UniProtKB">
        <authorList>
            <consortium name="EnsemblPlants"/>
        </authorList>
    </citation>
    <scope>IDENTIFICATION</scope>
</reference>
<evidence type="ECO:0000256" key="11">
    <source>
        <dbReference type="ARBA" id="ARBA00023136"/>
    </source>
</evidence>
<keyword evidence="14" id="KW-1185">Reference proteome</keyword>
<protein>
    <submittedName>
        <fullName evidence="13">Uncharacterized protein</fullName>
    </submittedName>
</protein>
<dbReference type="GO" id="GO:0020037">
    <property type="term" value="F:heme binding"/>
    <property type="evidence" value="ECO:0007669"/>
    <property type="project" value="InterPro"/>
</dbReference>
<name>A0A0E0CZ95_9ORYZ</name>
<evidence type="ECO:0000256" key="9">
    <source>
        <dbReference type="ARBA" id="ARBA00023004"/>
    </source>
</evidence>
<dbReference type="Gene3D" id="1.10.630.10">
    <property type="entry name" value="Cytochrome P450"/>
    <property type="match status" value="2"/>
</dbReference>
<keyword evidence="9" id="KW-0408">Iron</keyword>
<evidence type="ECO:0000256" key="3">
    <source>
        <dbReference type="ARBA" id="ARBA00010617"/>
    </source>
</evidence>
<feature type="region of interest" description="Disordered" evidence="12">
    <location>
        <begin position="96"/>
        <end position="166"/>
    </location>
</feature>
<evidence type="ECO:0000256" key="5">
    <source>
        <dbReference type="ARBA" id="ARBA00022692"/>
    </source>
</evidence>
<dbReference type="HOGENOM" id="CLU_1257831_0_0_1"/>
<dbReference type="PANTHER" id="PTHR47944">
    <property type="entry name" value="CYTOCHROME P450 98A9"/>
    <property type="match status" value="1"/>
</dbReference>
<evidence type="ECO:0000313" key="14">
    <source>
        <dbReference type="Proteomes" id="UP000008021"/>
    </source>
</evidence>
<comment type="cofactor">
    <cofactor evidence="1">
        <name>heme</name>
        <dbReference type="ChEBI" id="CHEBI:30413"/>
    </cofactor>
</comment>
<keyword evidence="4" id="KW-0349">Heme</keyword>
<keyword evidence="6" id="KW-0479">Metal-binding</keyword>
<dbReference type="Gramene" id="OMERI03G12740.1">
    <property type="protein sequence ID" value="OMERI03G12740.1"/>
    <property type="gene ID" value="OMERI03G12740"/>
</dbReference>
<evidence type="ECO:0000256" key="10">
    <source>
        <dbReference type="ARBA" id="ARBA00023033"/>
    </source>
</evidence>
<dbReference type="STRING" id="40149.A0A0E0CZ95"/>